<organism evidence="3 4">
    <name type="scientific">Candidatus Collierbacteria bacterium CG1_02_44_10</name>
    <dbReference type="NCBI Taxonomy" id="1805087"/>
    <lineage>
        <taxon>Bacteria</taxon>
        <taxon>Candidatus Collieribacteriota</taxon>
    </lineage>
</organism>
<evidence type="ECO:0000256" key="2">
    <source>
        <dbReference type="ARBA" id="ARBA00022679"/>
    </source>
</evidence>
<dbReference type="CDD" id="cd02440">
    <property type="entry name" value="AdoMet_MTases"/>
    <property type="match status" value="1"/>
</dbReference>
<dbReference type="PANTHER" id="PTHR13069">
    <property type="entry name" value="ALKYLATED DNA REPAIR PROTEIN ALKB HOMOLOG 8"/>
    <property type="match status" value="1"/>
</dbReference>
<accession>A0A1J4RUY8</accession>
<dbReference type="InterPro" id="IPR029063">
    <property type="entry name" value="SAM-dependent_MTases_sf"/>
</dbReference>
<gene>
    <name evidence="3" type="ORF">AUJ42_02775</name>
</gene>
<dbReference type="PANTHER" id="PTHR13069:SF21">
    <property type="entry name" value="ALKYLATED DNA REPAIR PROTEIN ALKB HOMOLOG 8"/>
    <property type="match status" value="1"/>
</dbReference>
<protein>
    <submittedName>
        <fullName evidence="3">Uncharacterized protein</fullName>
    </submittedName>
</protein>
<evidence type="ECO:0000313" key="3">
    <source>
        <dbReference type="EMBL" id="OIN90687.1"/>
    </source>
</evidence>
<keyword evidence="2" id="KW-0808">Transferase</keyword>
<reference evidence="3 4" key="1">
    <citation type="journal article" date="2016" name="Environ. Microbiol.">
        <title>Genomic resolution of a cold subsurface aquifer community provides metabolic insights for novel microbes adapted to high CO concentrations.</title>
        <authorList>
            <person name="Probst A.J."/>
            <person name="Castelle C.J."/>
            <person name="Singh A."/>
            <person name="Brown C.T."/>
            <person name="Anantharaman K."/>
            <person name="Sharon I."/>
            <person name="Hug L.A."/>
            <person name="Burstein D."/>
            <person name="Emerson J.B."/>
            <person name="Thomas B.C."/>
            <person name="Banfield J.F."/>
        </authorList>
    </citation>
    <scope>NUCLEOTIDE SEQUENCE [LARGE SCALE GENOMIC DNA]</scope>
    <source>
        <strain evidence="3">CG1_02_44_10</strain>
    </source>
</reference>
<dbReference type="AlphaFoldDB" id="A0A1J4RUY8"/>
<dbReference type="SUPFAM" id="SSF53335">
    <property type="entry name" value="S-adenosyl-L-methionine-dependent methyltransferases"/>
    <property type="match status" value="1"/>
</dbReference>
<keyword evidence="1" id="KW-0489">Methyltransferase</keyword>
<dbReference type="Proteomes" id="UP000182345">
    <property type="component" value="Unassembled WGS sequence"/>
</dbReference>
<dbReference type="Gene3D" id="3.40.50.150">
    <property type="entry name" value="Vaccinia Virus protein VP39"/>
    <property type="match status" value="1"/>
</dbReference>
<dbReference type="Pfam" id="PF13489">
    <property type="entry name" value="Methyltransf_23"/>
    <property type="match status" value="1"/>
</dbReference>
<proteinExistence type="predicted"/>
<evidence type="ECO:0000313" key="4">
    <source>
        <dbReference type="Proteomes" id="UP000182345"/>
    </source>
</evidence>
<name>A0A1J4RUY8_9BACT</name>
<comment type="caution">
    <text evidence="3">The sequence shown here is derived from an EMBL/GenBank/DDBJ whole genome shotgun (WGS) entry which is preliminary data.</text>
</comment>
<dbReference type="InterPro" id="IPR051422">
    <property type="entry name" value="AlkB_tRNA_MeTrf/Diox"/>
</dbReference>
<sequence>MTSEESIKSVKDIYNEIGVNFSASRGYIWPDLKPFLTDVQANDSVLDVGCGNGRLLLGLSKNVKYTGIDFSTTLLEKAVENHPKANFFEGDITKPDAWNHLPQFNYIFCLAVIHHLANRKDQLFVLTQIKKHLKPGGKCLITAWNLWQPKLLKHHVNPQSLNLKYKMKNVKYLFVPFQGKPRFHFAHTKPYLEGLLRETGLDLIVSKTSRNYLIHT</sequence>
<dbReference type="EMBL" id="MNUK01000063">
    <property type="protein sequence ID" value="OIN90687.1"/>
    <property type="molecule type" value="Genomic_DNA"/>
</dbReference>
<evidence type="ECO:0000256" key="1">
    <source>
        <dbReference type="ARBA" id="ARBA00022603"/>
    </source>
</evidence>
<dbReference type="GO" id="GO:0008168">
    <property type="term" value="F:methyltransferase activity"/>
    <property type="evidence" value="ECO:0007669"/>
    <property type="project" value="UniProtKB-KW"/>
</dbReference>
<dbReference type="GO" id="GO:0032259">
    <property type="term" value="P:methylation"/>
    <property type="evidence" value="ECO:0007669"/>
    <property type="project" value="UniProtKB-KW"/>
</dbReference>